<name>Q46PT4_CUPPJ</name>
<feature type="signal peptide" evidence="1">
    <location>
        <begin position="1"/>
        <end position="43"/>
    </location>
</feature>
<evidence type="ECO:0000259" key="2">
    <source>
        <dbReference type="Pfam" id="PF13577"/>
    </source>
</evidence>
<dbReference type="PROSITE" id="PS51257">
    <property type="entry name" value="PROKAR_LIPOPROTEIN"/>
    <property type="match status" value="1"/>
</dbReference>
<protein>
    <recommendedName>
        <fullName evidence="2">SnoaL-like domain-containing protein</fullName>
    </recommendedName>
</protein>
<dbReference type="EMBL" id="CP000091">
    <property type="protein sequence ID" value="AAZ64850.1"/>
    <property type="molecule type" value="Genomic_DNA"/>
</dbReference>
<gene>
    <name evidence="3" type="ordered locus">Reut_B5505</name>
</gene>
<accession>Q46PT4</accession>
<dbReference type="OrthoDB" id="1492465at2"/>
<sequence>MRRTLKPMETVKMQRTLSRKLLGVVLASAACFAACGVSTVVHAQTAQATQAAQLDELLSKQAITELLYKYPRALDRLDRDMLLSIAHPEARMQFGKRTFPSWSAYVDWLIKAHTEMLGNNHRISNILVEVKGDKAVSESTGTATLLVKREGHDDQYEERWMHSRYLDTWSRRNGKWALDSRQTVSDYRRISYVSADDVKKRYEVAPRLGKADPSYALFGEK</sequence>
<dbReference type="InterPro" id="IPR032710">
    <property type="entry name" value="NTF2-like_dom_sf"/>
</dbReference>
<dbReference type="KEGG" id="reu:Reut_B5505"/>
<dbReference type="AlphaFoldDB" id="Q46PT4"/>
<feature type="chain" id="PRO_5004232493" description="SnoaL-like domain-containing protein" evidence="1">
    <location>
        <begin position="44"/>
        <end position="221"/>
    </location>
</feature>
<dbReference type="InterPro" id="IPR037401">
    <property type="entry name" value="SnoaL-like"/>
</dbReference>
<evidence type="ECO:0000256" key="1">
    <source>
        <dbReference type="SAM" id="SignalP"/>
    </source>
</evidence>
<feature type="domain" description="SnoaL-like" evidence="2">
    <location>
        <begin position="56"/>
        <end position="181"/>
    </location>
</feature>
<reference evidence="3" key="1">
    <citation type="submission" date="2005-08" db="EMBL/GenBank/DDBJ databases">
        <title>Complete sequence of chromosome 2 of Ralstonia eutropha JMP134.</title>
        <authorList>
            <person name="Copeland A."/>
            <person name="Lucas S."/>
            <person name="Lapidus A."/>
            <person name="Barry K."/>
            <person name="Detter J.C."/>
            <person name="Glavina T."/>
            <person name="Hammon N."/>
            <person name="Israni S."/>
            <person name="Pitluck S."/>
            <person name="Goltsman E."/>
            <person name="Martinez M."/>
            <person name="Schmutz J."/>
            <person name="Larimer F."/>
            <person name="Land M."/>
            <person name="Lykidis A."/>
            <person name="Richardson P."/>
        </authorList>
    </citation>
    <scope>NUCLEOTIDE SEQUENCE [LARGE SCALE GENOMIC DNA]</scope>
    <source>
        <strain evidence="3">JMP134</strain>
    </source>
</reference>
<proteinExistence type="predicted"/>
<dbReference type="Gene3D" id="3.10.450.50">
    <property type="match status" value="1"/>
</dbReference>
<dbReference type="STRING" id="264198.Reut_B5505"/>
<dbReference type="SUPFAM" id="SSF54427">
    <property type="entry name" value="NTF2-like"/>
    <property type="match status" value="1"/>
</dbReference>
<dbReference type="eggNOG" id="COG1804">
    <property type="taxonomic scope" value="Bacteria"/>
</dbReference>
<organism evidence="3">
    <name type="scientific">Cupriavidus pinatubonensis (strain JMP 134 / LMG 1197)</name>
    <name type="common">Cupriavidus necator (strain JMP 134)</name>
    <dbReference type="NCBI Taxonomy" id="264198"/>
    <lineage>
        <taxon>Bacteria</taxon>
        <taxon>Pseudomonadati</taxon>
        <taxon>Pseudomonadota</taxon>
        <taxon>Betaproteobacteria</taxon>
        <taxon>Burkholderiales</taxon>
        <taxon>Burkholderiaceae</taxon>
        <taxon>Cupriavidus</taxon>
    </lineage>
</organism>
<dbReference type="CDD" id="cd00531">
    <property type="entry name" value="NTF2_like"/>
    <property type="match status" value="1"/>
</dbReference>
<dbReference type="Pfam" id="PF13577">
    <property type="entry name" value="SnoaL_4"/>
    <property type="match status" value="1"/>
</dbReference>
<keyword evidence="1" id="KW-0732">Signal</keyword>
<evidence type="ECO:0000313" key="3">
    <source>
        <dbReference type="EMBL" id="AAZ64850.1"/>
    </source>
</evidence>
<dbReference type="HOGENOM" id="CLU_106738_0_0_4"/>